<sequence>MSILLRSIPVRSLSTFPLPPKPPSNPNILKQTHEQGTSYGTIVIGGGHAGCEALSSSSTLTSTLCITQKLSQVGELSCNPSIGGIGKGHLVREIDALDGVMGKAADLGCCHFRMLNERKGTAVRGPRGQMDRDLYKSAVQSILSEKCNLDFLEGAVEDLIIDFDVNGEKVVKGVVTNTGEQILADAVVVTTGTFLGGTLMCGLERYSGGRHLRDSEAVEPPSNALSKTFRGLNFDVGRLKTGTPPRLNGDTIDYDLLEKQGSDSEPIGFDHVRQFNGLRLPNEKDFITCYKTATNEETHRLCLEYEHLLPRYDGAEGDGMGPRYCPSIYKKVQRFPERTGHNCFLEPEGINTNIVYPNGMSGPYPPEIQQKIINSMYGMSETEIIVPGYDVEYDFINPIGLKHTLETKDVGGLYLAGQICGTTGYEEAAAQGVVAGANAGLKSKGDEREFIVGRDEGYIGVLVDDLVTKGVTEPYRMFTSRSEYRLSLRADNADLRLTRKGVEYGIVTDDERVEALEERKREVERGVEALEKFRLFVSEWSEKGGDKMGGTFSSSKKKSSVKKSAHEVLRMPHVTLGDIENIMKSEDDKFQSVSLNSHDTVEATVKYSAYLHRQEKDMDSWRKAQGLLIPPDIVYDRTNFPTLKEEELQLLKKFRPGTLGDANSIQGITPQGLVYLQQFVRKRGRKRDRNRASQI</sequence>
<dbReference type="InterPro" id="IPR049312">
    <property type="entry name" value="GIDA_C_N"/>
</dbReference>
<comment type="cofactor">
    <cofactor evidence="1">
        <name>FAD</name>
        <dbReference type="ChEBI" id="CHEBI:57692"/>
    </cofactor>
</comment>
<dbReference type="Gene3D" id="1.10.150.570">
    <property type="entry name" value="GidA associated domain, C-terminal subdomain"/>
    <property type="match status" value="1"/>
</dbReference>
<reference evidence="7" key="1">
    <citation type="journal article" date="2023" name="Commun. Biol.">
        <title>Genome analysis of Parmales, the sister group of diatoms, reveals the evolutionary specialization of diatoms from phago-mixotrophs to photoautotrophs.</title>
        <authorList>
            <person name="Ban H."/>
            <person name="Sato S."/>
            <person name="Yoshikawa S."/>
            <person name="Yamada K."/>
            <person name="Nakamura Y."/>
            <person name="Ichinomiya M."/>
            <person name="Sato N."/>
            <person name="Blanc-Mathieu R."/>
            <person name="Endo H."/>
            <person name="Kuwata A."/>
            <person name="Ogata H."/>
        </authorList>
    </citation>
    <scope>NUCLEOTIDE SEQUENCE [LARGE SCALE GENOMIC DNA]</scope>
    <source>
        <strain evidence="7">NIES 3701</strain>
    </source>
</reference>
<comment type="caution">
    <text evidence="6">The sequence shown here is derived from an EMBL/GenBank/DDBJ whole genome shotgun (WGS) entry which is preliminary data.</text>
</comment>
<dbReference type="Pfam" id="PF21680">
    <property type="entry name" value="GIDA_C_1st"/>
    <property type="match status" value="1"/>
</dbReference>
<evidence type="ECO:0000313" key="6">
    <source>
        <dbReference type="EMBL" id="GMH94329.1"/>
    </source>
</evidence>
<keyword evidence="3" id="KW-0285">Flavoprotein</keyword>
<evidence type="ECO:0000256" key="1">
    <source>
        <dbReference type="ARBA" id="ARBA00001974"/>
    </source>
</evidence>
<dbReference type="SMART" id="SM01228">
    <property type="entry name" value="GIDA_assoc_3"/>
    <property type="match status" value="1"/>
</dbReference>
<dbReference type="InterPro" id="IPR040131">
    <property type="entry name" value="MnmG_N"/>
</dbReference>
<name>A0A9W7BVC3_9STRA</name>
<dbReference type="InterPro" id="IPR036188">
    <property type="entry name" value="FAD/NAD-bd_sf"/>
</dbReference>
<evidence type="ECO:0000256" key="2">
    <source>
        <dbReference type="ARBA" id="ARBA00007653"/>
    </source>
</evidence>
<dbReference type="EMBL" id="BRXY01000430">
    <property type="protein sequence ID" value="GMH94329.1"/>
    <property type="molecule type" value="Genomic_DNA"/>
</dbReference>
<proteinExistence type="inferred from homology"/>
<dbReference type="GO" id="GO:0002098">
    <property type="term" value="P:tRNA wobble uridine modification"/>
    <property type="evidence" value="ECO:0007669"/>
    <property type="project" value="InterPro"/>
</dbReference>
<feature type="domain" description="tRNA uridine 5-carboxymethylaminomethyl modification enzyme C-terminal subdomain" evidence="5">
    <location>
        <begin position="605"/>
        <end position="678"/>
    </location>
</feature>
<dbReference type="NCBIfam" id="TIGR00136">
    <property type="entry name" value="mnmG_gidA"/>
    <property type="match status" value="1"/>
</dbReference>
<gene>
    <name evidence="6" type="ORF">TrST_g2687</name>
</gene>
<dbReference type="Pfam" id="PF13932">
    <property type="entry name" value="SAM_GIDA_C"/>
    <property type="match status" value="1"/>
</dbReference>
<dbReference type="Pfam" id="PF01134">
    <property type="entry name" value="GIDA"/>
    <property type="match status" value="1"/>
</dbReference>
<evidence type="ECO:0000313" key="7">
    <source>
        <dbReference type="Proteomes" id="UP001165085"/>
    </source>
</evidence>
<dbReference type="GO" id="GO:0050660">
    <property type="term" value="F:flavin adenine dinucleotide binding"/>
    <property type="evidence" value="ECO:0007669"/>
    <property type="project" value="InterPro"/>
</dbReference>
<dbReference type="InterPro" id="IPR004416">
    <property type="entry name" value="MnmG"/>
</dbReference>
<dbReference type="SUPFAM" id="SSF51905">
    <property type="entry name" value="FAD/NAD(P)-binding domain"/>
    <property type="match status" value="1"/>
</dbReference>
<accession>A0A9W7BVC3</accession>
<dbReference type="OrthoDB" id="3329at2759"/>
<dbReference type="InterPro" id="IPR026904">
    <property type="entry name" value="MnmG_C"/>
</dbReference>
<dbReference type="InterPro" id="IPR002218">
    <property type="entry name" value="MnmG-rel"/>
</dbReference>
<organism evidence="6 7">
    <name type="scientific">Triparma strigata</name>
    <dbReference type="NCBI Taxonomy" id="1606541"/>
    <lineage>
        <taxon>Eukaryota</taxon>
        <taxon>Sar</taxon>
        <taxon>Stramenopiles</taxon>
        <taxon>Ochrophyta</taxon>
        <taxon>Bolidophyceae</taxon>
        <taxon>Parmales</taxon>
        <taxon>Triparmaceae</taxon>
        <taxon>Triparma</taxon>
    </lineage>
</organism>
<dbReference type="GO" id="GO:0030488">
    <property type="term" value="P:tRNA methylation"/>
    <property type="evidence" value="ECO:0007669"/>
    <property type="project" value="TreeGrafter"/>
</dbReference>
<evidence type="ECO:0000256" key="4">
    <source>
        <dbReference type="ARBA" id="ARBA00022827"/>
    </source>
</evidence>
<dbReference type="Gene3D" id="3.50.50.60">
    <property type="entry name" value="FAD/NAD(P)-binding domain"/>
    <property type="match status" value="2"/>
</dbReference>
<dbReference type="InterPro" id="IPR047001">
    <property type="entry name" value="MnmG_C_subdom"/>
</dbReference>
<dbReference type="PANTHER" id="PTHR11806">
    <property type="entry name" value="GLUCOSE INHIBITED DIVISION PROTEIN A"/>
    <property type="match status" value="1"/>
</dbReference>
<dbReference type="GO" id="GO:0005737">
    <property type="term" value="C:cytoplasm"/>
    <property type="evidence" value="ECO:0007669"/>
    <property type="project" value="UniProtKB-ARBA"/>
</dbReference>
<keyword evidence="7" id="KW-1185">Reference proteome</keyword>
<protein>
    <recommendedName>
        <fullName evidence="5">tRNA uridine 5-carboxymethylaminomethyl modification enzyme C-terminal subdomain domain-containing protein</fullName>
    </recommendedName>
</protein>
<dbReference type="AlphaFoldDB" id="A0A9W7BVC3"/>
<dbReference type="InterPro" id="IPR044920">
    <property type="entry name" value="MnmG_C_subdom_sf"/>
</dbReference>
<dbReference type="PANTHER" id="PTHR11806:SF0">
    <property type="entry name" value="PROTEIN MTO1 HOMOLOG, MITOCHONDRIAL"/>
    <property type="match status" value="1"/>
</dbReference>
<dbReference type="FunFam" id="3.50.50.60:FF:000002">
    <property type="entry name" value="tRNA uridine 5-carboxymethylaminomethyl modification enzyme MnmG"/>
    <property type="match status" value="1"/>
</dbReference>
<keyword evidence="4" id="KW-0274">FAD</keyword>
<evidence type="ECO:0000259" key="5">
    <source>
        <dbReference type="SMART" id="SM01228"/>
    </source>
</evidence>
<dbReference type="Proteomes" id="UP001165085">
    <property type="component" value="Unassembled WGS sequence"/>
</dbReference>
<dbReference type="Gene3D" id="1.10.10.1800">
    <property type="entry name" value="tRNA uridine 5-carboxymethylaminomethyl modification enzyme MnmG/GidA"/>
    <property type="match status" value="1"/>
</dbReference>
<evidence type="ECO:0000256" key="3">
    <source>
        <dbReference type="ARBA" id="ARBA00022630"/>
    </source>
</evidence>
<comment type="similarity">
    <text evidence="2">Belongs to the MnmG family.</text>
</comment>